<gene>
    <name evidence="1" type="ORF">JHL16_27160</name>
</gene>
<dbReference type="EMBL" id="JAENHL010000008">
    <property type="protein sequence ID" value="MBK1870072.1"/>
    <property type="molecule type" value="Genomic_DNA"/>
</dbReference>
<comment type="caution">
    <text evidence="1">The sequence shown here is derived from an EMBL/GenBank/DDBJ whole genome shotgun (WGS) entry which is preliminary data.</text>
</comment>
<dbReference type="Proteomes" id="UP000616151">
    <property type="component" value="Unassembled WGS sequence"/>
</dbReference>
<sequence>MRRRSTDYIVLHCSATPPTADIGAAEIRQWHKAKGWNDIGYHLVIRRNGEVEEGRSLEEIGSHVRNHNASSVGICLVGGVDARQRPRNNFTAAQWSALKNRLADLQSRFPSSRVIGHRDFPGVTKACPCFDAIDWAEVNGFRVAARFQLVTASMLRAVRREVEDGDEIDNVASVPVTGQGKWLAAILGSGGAGSLAGFGYGMDWLSLLVLILGLASITCGVLLTIGHERRERLWDRLFG</sequence>
<reference evidence="1" key="1">
    <citation type="submission" date="2021-01" db="EMBL/GenBank/DDBJ databases">
        <authorList>
            <person name="Sun Q."/>
        </authorList>
    </citation>
    <scope>NUCLEOTIDE SEQUENCE</scope>
    <source>
        <strain evidence="1">YIM B02566</strain>
    </source>
</reference>
<proteinExistence type="predicted"/>
<protein>
    <submittedName>
        <fullName evidence="1">N-acetylmuramoyl-L-alanine amidase</fullName>
    </submittedName>
</protein>
<accession>A0ACC5RBQ8</accession>
<evidence type="ECO:0000313" key="2">
    <source>
        <dbReference type="Proteomes" id="UP000616151"/>
    </source>
</evidence>
<organism evidence="1 2">
    <name type="scientific">Taklimakanibacter albus</name>
    <dbReference type="NCBI Taxonomy" id="2800327"/>
    <lineage>
        <taxon>Bacteria</taxon>
        <taxon>Pseudomonadati</taxon>
        <taxon>Pseudomonadota</taxon>
        <taxon>Alphaproteobacteria</taxon>
        <taxon>Hyphomicrobiales</taxon>
        <taxon>Aestuariivirgaceae</taxon>
        <taxon>Taklimakanibacter</taxon>
    </lineage>
</organism>
<evidence type="ECO:0000313" key="1">
    <source>
        <dbReference type="EMBL" id="MBK1870072.1"/>
    </source>
</evidence>
<keyword evidence="2" id="KW-1185">Reference proteome</keyword>
<name>A0ACC5RBQ8_9HYPH</name>